<organism evidence="1 2">
    <name type="scientific">Chaetomium fimeti</name>
    <dbReference type="NCBI Taxonomy" id="1854472"/>
    <lineage>
        <taxon>Eukaryota</taxon>
        <taxon>Fungi</taxon>
        <taxon>Dikarya</taxon>
        <taxon>Ascomycota</taxon>
        <taxon>Pezizomycotina</taxon>
        <taxon>Sordariomycetes</taxon>
        <taxon>Sordariomycetidae</taxon>
        <taxon>Sordariales</taxon>
        <taxon>Chaetomiaceae</taxon>
        <taxon>Chaetomium</taxon>
    </lineage>
</organism>
<comment type="caution">
    <text evidence="1">The sequence shown here is derived from an EMBL/GenBank/DDBJ whole genome shotgun (WGS) entry which is preliminary data.</text>
</comment>
<reference evidence="1" key="1">
    <citation type="journal article" date="2023" name="Mol. Phylogenet. Evol.">
        <title>Genome-scale phylogeny and comparative genomics of the fungal order Sordariales.</title>
        <authorList>
            <person name="Hensen N."/>
            <person name="Bonometti L."/>
            <person name="Westerberg I."/>
            <person name="Brannstrom I.O."/>
            <person name="Guillou S."/>
            <person name="Cros-Aarteil S."/>
            <person name="Calhoun S."/>
            <person name="Haridas S."/>
            <person name="Kuo A."/>
            <person name="Mondo S."/>
            <person name="Pangilinan J."/>
            <person name="Riley R."/>
            <person name="LaButti K."/>
            <person name="Andreopoulos B."/>
            <person name="Lipzen A."/>
            <person name="Chen C."/>
            <person name="Yan M."/>
            <person name="Daum C."/>
            <person name="Ng V."/>
            <person name="Clum A."/>
            <person name="Steindorff A."/>
            <person name="Ohm R.A."/>
            <person name="Martin F."/>
            <person name="Silar P."/>
            <person name="Natvig D.O."/>
            <person name="Lalanne C."/>
            <person name="Gautier V."/>
            <person name="Ament-Velasquez S.L."/>
            <person name="Kruys A."/>
            <person name="Hutchinson M.I."/>
            <person name="Powell A.J."/>
            <person name="Barry K."/>
            <person name="Miller A.N."/>
            <person name="Grigoriev I.V."/>
            <person name="Debuchy R."/>
            <person name="Gladieux P."/>
            <person name="Hiltunen Thoren M."/>
            <person name="Johannesson H."/>
        </authorList>
    </citation>
    <scope>NUCLEOTIDE SEQUENCE</scope>
    <source>
        <strain evidence="1">CBS 168.71</strain>
    </source>
</reference>
<accession>A0AAE0H6J5</accession>
<keyword evidence="2" id="KW-1185">Reference proteome</keyword>
<reference evidence="1" key="2">
    <citation type="submission" date="2023-06" db="EMBL/GenBank/DDBJ databases">
        <authorList>
            <consortium name="Lawrence Berkeley National Laboratory"/>
            <person name="Haridas S."/>
            <person name="Hensen N."/>
            <person name="Bonometti L."/>
            <person name="Westerberg I."/>
            <person name="Brannstrom I.O."/>
            <person name="Guillou S."/>
            <person name="Cros-Aarteil S."/>
            <person name="Calhoun S."/>
            <person name="Kuo A."/>
            <person name="Mondo S."/>
            <person name="Pangilinan J."/>
            <person name="Riley R."/>
            <person name="Labutti K."/>
            <person name="Andreopoulos B."/>
            <person name="Lipzen A."/>
            <person name="Chen C."/>
            <person name="Yanf M."/>
            <person name="Daum C."/>
            <person name="Ng V."/>
            <person name="Clum A."/>
            <person name="Steindorff A."/>
            <person name="Ohm R."/>
            <person name="Martin F."/>
            <person name="Silar P."/>
            <person name="Natvig D."/>
            <person name="Lalanne C."/>
            <person name="Gautier V."/>
            <person name="Ament-Velasquez S.L."/>
            <person name="Kruys A."/>
            <person name="Hutchinson M.I."/>
            <person name="Powell A.J."/>
            <person name="Barry K."/>
            <person name="Miller A.N."/>
            <person name="Grigoriev I.V."/>
            <person name="Debuchy R."/>
            <person name="Gladieux P."/>
            <person name="Thoren M.H."/>
            <person name="Johannesson H."/>
        </authorList>
    </citation>
    <scope>NUCLEOTIDE SEQUENCE</scope>
    <source>
        <strain evidence="1">CBS 168.71</strain>
    </source>
</reference>
<protein>
    <submittedName>
        <fullName evidence="1">Uncharacterized protein</fullName>
    </submittedName>
</protein>
<dbReference type="EMBL" id="JAUEPN010000011">
    <property type="protein sequence ID" value="KAK3290887.1"/>
    <property type="molecule type" value="Genomic_DNA"/>
</dbReference>
<dbReference type="RefSeq" id="XP_062654401.1">
    <property type="nucleotide sequence ID" value="XM_062806936.1"/>
</dbReference>
<sequence length="203" mass="22398">MPRDTAWRIRGTIVPIPTSREDATRFANLAANRRSTWSDLALNIFSDASVQYQSNVGGYAVVHRPLMPSDGGSDEGNHDHDEFVEAAWPIDPLPDSNLGEMLAIAKSIAVAIQQVKHNRAAFMGKRVNITIFSDSRVSLGVLNGDKLRGRFSRLEDQSGANCAAMRVSREGKEMGQEAWGEVVGPHTEWYKLDKEADSAVWNC</sequence>
<gene>
    <name evidence="1" type="ORF">B0H64DRAFT_446704</name>
</gene>
<proteinExistence type="predicted"/>
<name>A0AAE0H6J5_9PEZI</name>
<evidence type="ECO:0000313" key="2">
    <source>
        <dbReference type="Proteomes" id="UP001278766"/>
    </source>
</evidence>
<dbReference type="GeneID" id="87843884"/>
<evidence type="ECO:0000313" key="1">
    <source>
        <dbReference type="EMBL" id="KAK3290887.1"/>
    </source>
</evidence>
<dbReference type="Proteomes" id="UP001278766">
    <property type="component" value="Unassembled WGS sequence"/>
</dbReference>
<dbReference type="AlphaFoldDB" id="A0AAE0H6J5"/>